<evidence type="ECO:0000256" key="7">
    <source>
        <dbReference type="ARBA" id="ARBA00022833"/>
    </source>
</evidence>
<dbReference type="InterPro" id="IPR030378">
    <property type="entry name" value="G_CP_dom"/>
</dbReference>
<evidence type="ECO:0000256" key="11">
    <source>
        <dbReference type="SAM" id="MobiDB-lite"/>
    </source>
</evidence>
<dbReference type="GO" id="GO:0005737">
    <property type="term" value="C:cytoplasm"/>
    <property type="evidence" value="ECO:0007669"/>
    <property type="project" value="UniProtKB-SubCell"/>
</dbReference>
<dbReference type="AlphaFoldDB" id="A0AAV2VJU6"/>
<dbReference type="RefSeq" id="WP_022610484.1">
    <property type="nucleotide sequence ID" value="NZ_LK391965.1"/>
</dbReference>
<comment type="subunit">
    <text evidence="10">Monomer. Associates with 30S ribosomal subunit, binds 16S rRNA.</text>
</comment>
<keyword evidence="2 10" id="KW-0690">Ribosome biogenesis</keyword>
<evidence type="ECO:0000313" key="14">
    <source>
        <dbReference type="EMBL" id="CCO44754.1"/>
    </source>
</evidence>
<keyword evidence="3 10" id="KW-0479">Metal-binding</keyword>
<keyword evidence="9 10" id="KW-0342">GTP-binding</keyword>
<feature type="compositionally biased region" description="Polar residues" evidence="11">
    <location>
        <begin position="203"/>
        <end position="214"/>
    </location>
</feature>
<dbReference type="PROSITE" id="PS50936">
    <property type="entry name" value="ENGC_GTPASE"/>
    <property type="match status" value="1"/>
</dbReference>
<evidence type="ECO:0000259" key="12">
    <source>
        <dbReference type="PROSITE" id="PS50936"/>
    </source>
</evidence>
<gene>
    <name evidence="10" type="primary">rsgA</name>
    <name evidence="14" type="ORF">VIBNISOn1_1230007</name>
</gene>
<keyword evidence="4 10" id="KW-0699">rRNA-binding</keyword>
<evidence type="ECO:0000259" key="13">
    <source>
        <dbReference type="PROSITE" id="PS51721"/>
    </source>
</evidence>
<dbReference type="Pfam" id="PF03193">
    <property type="entry name" value="RsgA_GTPase"/>
    <property type="match status" value="1"/>
</dbReference>
<dbReference type="PROSITE" id="PS51721">
    <property type="entry name" value="G_CP"/>
    <property type="match status" value="1"/>
</dbReference>
<feature type="binding site" evidence="10">
    <location>
        <position position="286"/>
    </location>
    <ligand>
        <name>Zn(2+)</name>
        <dbReference type="ChEBI" id="CHEBI:29105"/>
    </ligand>
</feature>
<name>A0AAV2VJU6_9VIBR</name>
<dbReference type="GO" id="GO:0046872">
    <property type="term" value="F:metal ion binding"/>
    <property type="evidence" value="ECO:0007669"/>
    <property type="project" value="UniProtKB-KW"/>
</dbReference>
<dbReference type="GO" id="GO:0005525">
    <property type="term" value="F:GTP binding"/>
    <property type="evidence" value="ECO:0007669"/>
    <property type="project" value="UniProtKB-UniRule"/>
</dbReference>
<feature type="domain" description="CP-type G" evidence="13">
    <location>
        <begin position="95"/>
        <end position="250"/>
    </location>
</feature>
<dbReference type="InterPro" id="IPR027417">
    <property type="entry name" value="P-loop_NTPase"/>
</dbReference>
<comment type="caution">
    <text evidence="14">The sequence shown here is derived from an EMBL/GenBank/DDBJ whole genome shotgun (WGS) entry which is preliminary data.</text>
</comment>
<evidence type="ECO:0000256" key="4">
    <source>
        <dbReference type="ARBA" id="ARBA00022730"/>
    </source>
</evidence>
<dbReference type="GO" id="GO:0003924">
    <property type="term" value="F:GTPase activity"/>
    <property type="evidence" value="ECO:0007669"/>
    <property type="project" value="UniProtKB-UniRule"/>
</dbReference>
<dbReference type="Gene3D" id="1.10.40.50">
    <property type="entry name" value="Probable gtpase engc, domain 3"/>
    <property type="match status" value="1"/>
</dbReference>
<reference evidence="14 15" key="1">
    <citation type="journal article" date="2013" name="ISME J.">
        <title>Comparative genomics of pathogenic lineages of Vibrio nigripulchritudo identifies virulence-associated traits.</title>
        <authorList>
            <person name="Goudenege D."/>
            <person name="Labreuche Y."/>
            <person name="Krin E."/>
            <person name="Ansquer D."/>
            <person name="Mangenot S."/>
            <person name="Calteau A."/>
            <person name="Medigue C."/>
            <person name="Mazel D."/>
            <person name="Polz M.F."/>
            <person name="Le Roux F."/>
        </authorList>
    </citation>
    <scope>NUCLEOTIDE SEQUENCE [LARGE SCALE GENOMIC DNA]</scope>
    <source>
        <strain evidence="14 15">SOn1</strain>
    </source>
</reference>
<dbReference type="CDD" id="cd01854">
    <property type="entry name" value="YjeQ_EngC"/>
    <property type="match status" value="1"/>
</dbReference>
<keyword evidence="6 10" id="KW-0378">Hydrolase</keyword>
<evidence type="ECO:0000256" key="10">
    <source>
        <dbReference type="HAMAP-Rule" id="MF_01820"/>
    </source>
</evidence>
<dbReference type="EMBL" id="CAOF01000028">
    <property type="protein sequence ID" value="CCO44754.1"/>
    <property type="molecule type" value="Genomic_DNA"/>
</dbReference>
<protein>
    <recommendedName>
        <fullName evidence="10">Small ribosomal subunit biogenesis GTPase RsgA</fullName>
        <ecNumber evidence="10">3.6.1.-</ecNumber>
    </recommendedName>
</protein>
<evidence type="ECO:0000256" key="8">
    <source>
        <dbReference type="ARBA" id="ARBA00022884"/>
    </source>
</evidence>
<keyword evidence="5 10" id="KW-0547">Nucleotide-binding</keyword>
<dbReference type="GO" id="GO:0019843">
    <property type="term" value="F:rRNA binding"/>
    <property type="evidence" value="ECO:0007669"/>
    <property type="project" value="UniProtKB-KW"/>
</dbReference>
<sequence length="347" mass="38888">MNSNYTLPQLGWQPFFQQQLTLEDYEIHRIARVAAHHRSQYEVWTEQGSVFLPVTSSLPEMTVGDWVLLTLENQFAKLLDRSSQLSRKAAGTKVQEQLIAANLDTLFIVSSLNADFNLSRIERYLALAKESGIQPVVVLTKSDLSEQTDELLAQTQKLDSLMTVTAINGLDELSVEQLRPWCKAGTTVGVIGSSGVGKSTLINTLSGKNSQKTSGIREDDSKGRHTTTSRSMHQIPNGGLILDTPGMRELQLADCSQGVSITFSDIEELTLQCRFSDCQHGSEPGCAIKKAIQNGELEERRLNNYFKLLREQERNGATLAEQRQKFKSLTKMYRSVQSHRRHQKSME</sequence>
<feature type="domain" description="EngC GTPase" evidence="12">
    <location>
        <begin position="101"/>
        <end position="248"/>
    </location>
</feature>
<proteinExistence type="inferred from homology"/>
<feature type="binding site" evidence="10">
    <location>
        <begin position="192"/>
        <end position="200"/>
    </location>
    <ligand>
        <name>GTP</name>
        <dbReference type="ChEBI" id="CHEBI:37565"/>
    </ligand>
</feature>
<comment type="cofactor">
    <cofactor evidence="10">
        <name>Zn(2+)</name>
        <dbReference type="ChEBI" id="CHEBI:29105"/>
    </cofactor>
    <text evidence="10">Binds 1 zinc ion per subunit.</text>
</comment>
<dbReference type="EC" id="3.6.1.-" evidence="10"/>
<evidence type="ECO:0000256" key="6">
    <source>
        <dbReference type="ARBA" id="ARBA00022801"/>
    </source>
</evidence>
<feature type="binding site" evidence="10">
    <location>
        <position position="278"/>
    </location>
    <ligand>
        <name>Zn(2+)</name>
        <dbReference type="ChEBI" id="CHEBI:29105"/>
    </ligand>
</feature>
<evidence type="ECO:0000256" key="3">
    <source>
        <dbReference type="ARBA" id="ARBA00022723"/>
    </source>
</evidence>
<dbReference type="InterPro" id="IPR004881">
    <property type="entry name" value="Ribosome_biogen_GTPase_RsgA"/>
</dbReference>
<keyword evidence="1 10" id="KW-0963">Cytoplasm</keyword>
<dbReference type="Gene3D" id="3.40.50.300">
    <property type="entry name" value="P-loop containing nucleotide triphosphate hydrolases"/>
    <property type="match status" value="1"/>
</dbReference>
<evidence type="ECO:0000313" key="15">
    <source>
        <dbReference type="Proteomes" id="UP000018211"/>
    </source>
</evidence>
<evidence type="ECO:0000256" key="5">
    <source>
        <dbReference type="ARBA" id="ARBA00022741"/>
    </source>
</evidence>
<dbReference type="InterPro" id="IPR010914">
    <property type="entry name" value="RsgA_GTPase_dom"/>
</dbReference>
<dbReference type="PANTHER" id="PTHR32120:SF10">
    <property type="entry name" value="SMALL RIBOSOMAL SUBUNIT BIOGENESIS GTPASE RSGA"/>
    <property type="match status" value="1"/>
</dbReference>
<evidence type="ECO:0000256" key="2">
    <source>
        <dbReference type="ARBA" id="ARBA00022517"/>
    </source>
</evidence>
<comment type="subcellular location">
    <subcellularLocation>
        <location evidence="10">Cytoplasm</location>
    </subcellularLocation>
</comment>
<evidence type="ECO:0000256" key="9">
    <source>
        <dbReference type="ARBA" id="ARBA00023134"/>
    </source>
</evidence>
<organism evidence="14 15">
    <name type="scientific">Vibrio nigripulchritudo SOn1</name>
    <dbReference type="NCBI Taxonomy" id="1238450"/>
    <lineage>
        <taxon>Bacteria</taxon>
        <taxon>Pseudomonadati</taxon>
        <taxon>Pseudomonadota</taxon>
        <taxon>Gammaproteobacteria</taxon>
        <taxon>Vibrionales</taxon>
        <taxon>Vibrionaceae</taxon>
        <taxon>Vibrio</taxon>
    </lineage>
</organism>
<evidence type="ECO:0000256" key="1">
    <source>
        <dbReference type="ARBA" id="ARBA00022490"/>
    </source>
</evidence>
<dbReference type="GO" id="GO:0042274">
    <property type="term" value="P:ribosomal small subunit biogenesis"/>
    <property type="evidence" value="ECO:0007669"/>
    <property type="project" value="UniProtKB-UniRule"/>
</dbReference>
<keyword evidence="7 10" id="KW-0862">Zinc</keyword>
<feature type="binding site" evidence="10">
    <location>
        <position position="280"/>
    </location>
    <ligand>
        <name>Zn(2+)</name>
        <dbReference type="ChEBI" id="CHEBI:29105"/>
    </ligand>
</feature>
<comment type="function">
    <text evidence="10">One of several proteins that assist in the late maturation steps of the functional core of the 30S ribosomal subunit. Helps release RbfA from mature subunits. May play a role in the assembly of ribosomal proteins into the subunit. Circularly permuted GTPase that catalyzes slow GTP hydrolysis, GTPase activity is stimulated by the 30S ribosomal subunit.</text>
</comment>
<dbReference type="PANTHER" id="PTHR32120">
    <property type="entry name" value="SMALL RIBOSOMAL SUBUNIT BIOGENESIS GTPASE RSGA"/>
    <property type="match status" value="1"/>
</dbReference>
<comment type="similarity">
    <text evidence="10">Belongs to the TRAFAC class YlqF/YawG GTPase family. RsgA subfamily.</text>
</comment>
<keyword evidence="8 10" id="KW-0694">RNA-binding</keyword>
<dbReference type="SUPFAM" id="SSF52540">
    <property type="entry name" value="P-loop containing nucleoside triphosphate hydrolases"/>
    <property type="match status" value="1"/>
</dbReference>
<dbReference type="HAMAP" id="MF_01820">
    <property type="entry name" value="GTPase_RsgA"/>
    <property type="match status" value="1"/>
</dbReference>
<feature type="region of interest" description="Disordered" evidence="11">
    <location>
        <begin position="203"/>
        <end position="237"/>
    </location>
</feature>
<feature type="binding site" evidence="10">
    <location>
        <position position="273"/>
    </location>
    <ligand>
        <name>Zn(2+)</name>
        <dbReference type="ChEBI" id="CHEBI:29105"/>
    </ligand>
</feature>
<dbReference type="NCBIfam" id="TIGR00157">
    <property type="entry name" value="ribosome small subunit-dependent GTPase A"/>
    <property type="match status" value="1"/>
</dbReference>
<dbReference type="Proteomes" id="UP000018211">
    <property type="component" value="Unassembled WGS sequence"/>
</dbReference>
<accession>A0AAV2VJU6</accession>
<feature type="binding site" evidence="10">
    <location>
        <begin position="140"/>
        <end position="143"/>
    </location>
    <ligand>
        <name>GTP</name>
        <dbReference type="ChEBI" id="CHEBI:37565"/>
    </ligand>
</feature>